<evidence type="ECO:0008006" key="4">
    <source>
        <dbReference type="Google" id="ProtNLM"/>
    </source>
</evidence>
<sequence length="104" mass="11148">MFKKIALSLFVVSSLAGCNVIASKTNVLDDEKVKSIGAGALGYAPEDLTLVNRRTDGTNTYANFKTNDKKEFVCIINGGNLLTMGMTNPPSCSKKGEPVKQSPY</sequence>
<organism evidence="2 3">
    <name type="scientific">Pseudomonas caspiana</name>
    <dbReference type="NCBI Taxonomy" id="1451454"/>
    <lineage>
        <taxon>Bacteria</taxon>
        <taxon>Pseudomonadati</taxon>
        <taxon>Pseudomonadota</taxon>
        <taxon>Gammaproteobacteria</taxon>
        <taxon>Pseudomonadales</taxon>
        <taxon>Pseudomonadaceae</taxon>
        <taxon>Pseudomonas</taxon>
    </lineage>
</organism>
<gene>
    <name evidence="2" type="ORF">AUC60_01940</name>
</gene>
<proteinExistence type="predicted"/>
<dbReference type="Proteomes" id="UP000195440">
    <property type="component" value="Unassembled WGS sequence"/>
</dbReference>
<comment type="caution">
    <text evidence="2">The sequence shown here is derived from an EMBL/GenBank/DDBJ whole genome shotgun (WGS) entry which is preliminary data.</text>
</comment>
<accession>A0A1Y3PE55</accession>
<name>A0A1Y3PE55_9PSED</name>
<evidence type="ECO:0000313" key="3">
    <source>
        <dbReference type="Proteomes" id="UP000195440"/>
    </source>
</evidence>
<protein>
    <recommendedName>
        <fullName evidence="4">Lipoprotein</fullName>
    </recommendedName>
</protein>
<evidence type="ECO:0000256" key="1">
    <source>
        <dbReference type="SAM" id="SignalP"/>
    </source>
</evidence>
<dbReference type="PROSITE" id="PS51257">
    <property type="entry name" value="PROKAR_LIPOPROTEIN"/>
    <property type="match status" value="1"/>
</dbReference>
<dbReference type="AlphaFoldDB" id="A0A1Y3PE55"/>
<keyword evidence="1" id="KW-0732">Signal</keyword>
<evidence type="ECO:0000313" key="2">
    <source>
        <dbReference type="EMBL" id="OUM75883.1"/>
    </source>
</evidence>
<keyword evidence="3" id="KW-1185">Reference proteome</keyword>
<feature type="signal peptide" evidence="1">
    <location>
        <begin position="1"/>
        <end position="22"/>
    </location>
</feature>
<feature type="chain" id="PRO_5013028536" description="Lipoprotein" evidence="1">
    <location>
        <begin position="23"/>
        <end position="104"/>
    </location>
</feature>
<dbReference type="RefSeq" id="WP_087264397.1">
    <property type="nucleotide sequence ID" value="NZ_JBJGBV010000001.1"/>
</dbReference>
<dbReference type="EMBL" id="LOHF01000001">
    <property type="protein sequence ID" value="OUM75883.1"/>
    <property type="molecule type" value="Genomic_DNA"/>
</dbReference>
<dbReference type="OrthoDB" id="6885719at2"/>
<reference evidence="2 3" key="1">
    <citation type="journal article" date="2017" name="Syst. Appl. Microbiol.">
        <title>Pseudomonas caspiana sp. nov., a citrus pathogen in the Pseudomonas syringae phylogenetic group.</title>
        <authorList>
            <person name="Busquets A."/>
            <person name="Gomila M."/>
            <person name="Beiki F."/>
            <person name="Mulet M."/>
            <person name="Rahimian H."/>
            <person name="Garcia-Valdes E."/>
            <person name="Lalucat J."/>
        </authorList>
    </citation>
    <scope>NUCLEOTIDE SEQUENCE [LARGE SCALE GENOMIC DNA]</scope>
    <source>
        <strain evidence="2 3">FBF102</strain>
    </source>
</reference>